<dbReference type="PANTHER" id="PTHR33908:SF11">
    <property type="entry name" value="MEMBRANE PROTEIN"/>
    <property type="match status" value="1"/>
</dbReference>
<dbReference type="PANTHER" id="PTHR33908">
    <property type="entry name" value="MANNOSYLTRANSFERASE YKCB-RELATED"/>
    <property type="match status" value="1"/>
</dbReference>
<dbReference type="AlphaFoldDB" id="A0A6M5Z0Q0"/>
<comment type="subcellular location">
    <subcellularLocation>
        <location evidence="1">Cell membrane</location>
        <topology evidence="1">Multi-pass membrane protein</topology>
    </subcellularLocation>
</comment>
<keyword evidence="6 8" id="KW-1133">Transmembrane helix</keyword>
<sequence>MGSSMSTRPLALLFAAALLLRLAVLFSGPWADPTRIYAFSADSPRYVQLADTLLNHHTFGRTTEDGLMHLAVERLRGANGTLPPPDADGYYPEAFRTPGYPLFLAAFGGSSGLRGAYLAQCLLGSFAALCLVRIACAMGCRSRAALGAGWMWALHPAAVTSDVLPLTESLFGSLALIGLAAATYTSTPAGRGVPGLFIGVTALVRPLGLLYLPTALILGWRTAPRKWLAAGTAACVAVLPSAVWVARNAAVGNGPRVSTVGELNLYYYGAAYVVSENKGQDWLTSWPERVRELTQRLESKVQPGEDVFTLARKEAVGEFRANPGTTAKVALKSQIKLGIDHSAGLAAGLYGAEYEPSGFFSGVLAGKIDTSKITLWGIIALPWTVLNAALALLAIVGLVRATLRRNWALVFGCLVPVVLFSIATFPVGLERFRLPFLPFLFVLVVCAVWPPGRPVTPT</sequence>
<proteinExistence type="predicted"/>
<evidence type="ECO:0000256" key="5">
    <source>
        <dbReference type="ARBA" id="ARBA00022692"/>
    </source>
</evidence>
<evidence type="ECO:0008006" key="11">
    <source>
        <dbReference type="Google" id="ProtNLM"/>
    </source>
</evidence>
<feature type="transmembrane region" description="Helical" evidence="8">
    <location>
        <begin position="227"/>
        <end position="246"/>
    </location>
</feature>
<evidence type="ECO:0000256" key="6">
    <source>
        <dbReference type="ARBA" id="ARBA00022989"/>
    </source>
</evidence>
<dbReference type="GO" id="GO:0005886">
    <property type="term" value="C:plasma membrane"/>
    <property type="evidence" value="ECO:0007669"/>
    <property type="project" value="UniProtKB-SubCell"/>
</dbReference>
<feature type="transmembrane region" description="Helical" evidence="8">
    <location>
        <begin position="434"/>
        <end position="452"/>
    </location>
</feature>
<feature type="transmembrane region" description="Helical" evidence="8">
    <location>
        <begin position="406"/>
        <end position="428"/>
    </location>
</feature>
<keyword evidence="7 8" id="KW-0472">Membrane</keyword>
<gene>
    <name evidence="9" type="ORF">FTUN_6812</name>
</gene>
<organism evidence="9 10">
    <name type="scientific">Frigoriglobus tundricola</name>
    <dbReference type="NCBI Taxonomy" id="2774151"/>
    <lineage>
        <taxon>Bacteria</taxon>
        <taxon>Pseudomonadati</taxon>
        <taxon>Planctomycetota</taxon>
        <taxon>Planctomycetia</taxon>
        <taxon>Gemmatales</taxon>
        <taxon>Gemmataceae</taxon>
        <taxon>Frigoriglobus</taxon>
    </lineage>
</organism>
<accession>A0A6M5Z0Q0</accession>
<name>A0A6M5Z0Q0_9BACT</name>
<dbReference type="InterPro" id="IPR050297">
    <property type="entry name" value="LipidA_mod_glycosyltrf_83"/>
</dbReference>
<feature type="transmembrane region" description="Helical" evidence="8">
    <location>
        <begin position="117"/>
        <end position="136"/>
    </location>
</feature>
<evidence type="ECO:0000313" key="9">
    <source>
        <dbReference type="EMBL" id="QJW99210.1"/>
    </source>
</evidence>
<dbReference type="KEGG" id="ftj:FTUN_6812"/>
<feature type="transmembrane region" description="Helical" evidence="8">
    <location>
        <begin position="373"/>
        <end position="399"/>
    </location>
</feature>
<protein>
    <recommendedName>
        <fullName evidence="11">Glycosyltransferase RgtA/B/C/D-like domain-containing protein</fullName>
    </recommendedName>
</protein>
<evidence type="ECO:0000256" key="8">
    <source>
        <dbReference type="SAM" id="Phobius"/>
    </source>
</evidence>
<keyword evidence="3" id="KW-0328">Glycosyltransferase</keyword>
<evidence type="ECO:0000256" key="3">
    <source>
        <dbReference type="ARBA" id="ARBA00022676"/>
    </source>
</evidence>
<dbReference type="EMBL" id="CP053452">
    <property type="protein sequence ID" value="QJW99210.1"/>
    <property type="molecule type" value="Genomic_DNA"/>
</dbReference>
<keyword evidence="5 8" id="KW-0812">Transmembrane</keyword>
<evidence type="ECO:0000313" key="10">
    <source>
        <dbReference type="Proteomes" id="UP000503447"/>
    </source>
</evidence>
<keyword evidence="10" id="KW-1185">Reference proteome</keyword>
<keyword evidence="4" id="KW-0808">Transferase</keyword>
<evidence type="ECO:0000256" key="1">
    <source>
        <dbReference type="ARBA" id="ARBA00004651"/>
    </source>
</evidence>
<feature type="transmembrane region" description="Helical" evidence="8">
    <location>
        <begin position="196"/>
        <end position="220"/>
    </location>
</feature>
<dbReference type="GO" id="GO:0016763">
    <property type="term" value="F:pentosyltransferase activity"/>
    <property type="evidence" value="ECO:0007669"/>
    <property type="project" value="TreeGrafter"/>
</dbReference>
<evidence type="ECO:0000256" key="7">
    <source>
        <dbReference type="ARBA" id="ARBA00023136"/>
    </source>
</evidence>
<evidence type="ECO:0000256" key="2">
    <source>
        <dbReference type="ARBA" id="ARBA00022475"/>
    </source>
</evidence>
<reference evidence="10" key="1">
    <citation type="submission" date="2020-05" db="EMBL/GenBank/DDBJ databases">
        <title>Frigoriglobus tundricola gen. nov., sp. nov., a psychrotolerant cellulolytic planctomycete of the family Gemmataceae with two divergent copies of 16S rRNA gene.</title>
        <authorList>
            <person name="Kulichevskaya I.S."/>
            <person name="Ivanova A.A."/>
            <person name="Naumoff D.G."/>
            <person name="Beletsky A.V."/>
            <person name="Rijpstra W.I.C."/>
            <person name="Sinninghe Damste J.S."/>
            <person name="Mardanov A.V."/>
            <person name="Ravin N.V."/>
            <person name="Dedysh S.N."/>
        </authorList>
    </citation>
    <scope>NUCLEOTIDE SEQUENCE [LARGE SCALE GENOMIC DNA]</scope>
    <source>
        <strain evidence="10">PL17</strain>
    </source>
</reference>
<keyword evidence="2" id="KW-1003">Cell membrane</keyword>
<dbReference type="GO" id="GO:0009103">
    <property type="term" value="P:lipopolysaccharide biosynthetic process"/>
    <property type="evidence" value="ECO:0007669"/>
    <property type="project" value="UniProtKB-ARBA"/>
</dbReference>
<evidence type="ECO:0000256" key="4">
    <source>
        <dbReference type="ARBA" id="ARBA00022679"/>
    </source>
</evidence>
<dbReference type="Proteomes" id="UP000503447">
    <property type="component" value="Chromosome"/>
</dbReference>